<comment type="caution">
    <text evidence="2">The sequence shown here is derived from an EMBL/GenBank/DDBJ whole genome shotgun (WGS) entry which is preliminary data.</text>
</comment>
<dbReference type="InterPro" id="IPR010920">
    <property type="entry name" value="LSM_dom_sf"/>
</dbReference>
<sequence length="75" mass="8602">MLNADAADKKQPLHKTLLFSDLSNFMDKDIAIFLTNEEIIQGKLVYYDEIANCILENGNKRMFIFGKTISNIFTI</sequence>
<dbReference type="GO" id="GO:0003723">
    <property type="term" value="F:RNA binding"/>
    <property type="evidence" value="ECO:0007669"/>
    <property type="project" value="InterPro"/>
</dbReference>
<proteinExistence type="predicted"/>
<dbReference type="GO" id="GO:0032991">
    <property type="term" value="C:protein-containing complex"/>
    <property type="evidence" value="ECO:0007669"/>
    <property type="project" value="UniProtKB-ARBA"/>
</dbReference>
<dbReference type="InterPro" id="IPR047575">
    <property type="entry name" value="Sm"/>
</dbReference>
<dbReference type="OrthoDB" id="274944at2759"/>
<dbReference type="SUPFAM" id="SSF50182">
    <property type="entry name" value="Sm-like ribonucleoproteins"/>
    <property type="match status" value="1"/>
</dbReference>
<feature type="domain" description="Sm" evidence="1">
    <location>
        <begin position="17"/>
        <end position="75"/>
    </location>
</feature>
<dbReference type="Proteomes" id="UP000192758">
    <property type="component" value="Unassembled WGS sequence"/>
</dbReference>
<keyword evidence="3" id="KW-1185">Reference proteome</keyword>
<evidence type="ECO:0000259" key="1">
    <source>
        <dbReference type="PROSITE" id="PS52002"/>
    </source>
</evidence>
<dbReference type="Gene3D" id="2.30.30.100">
    <property type="match status" value="1"/>
</dbReference>
<protein>
    <recommendedName>
        <fullName evidence="1">Sm domain-containing protein</fullName>
    </recommendedName>
</protein>
<name>A0A1W0E779_9MICR</name>
<evidence type="ECO:0000313" key="3">
    <source>
        <dbReference type="Proteomes" id="UP000192758"/>
    </source>
</evidence>
<dbReference type="Pfam" id="PF01423">
    <property type="entry name" value="LSM"/>
    <property type="match status" value="1"/>
</dbReference>
<gene>
    <name evidence="2" type="ORF">EHP00_293</name>
</gene>
<accession>A0A1W0E779</accession>
<dbReference type="InterPro" id="IPR001163">
    <property type="entry name" value="Sm_dom_euk/arc"/>
</dbReference>
<dbReference type="PROSITE" id="PS52002">
    <property type="entry name" value="SM"/>
    <property type="match status" value="1"/>
</dbReference>
<dbReference type="EMBL" id="MNPJ01000014">
    <property type="protein sequence ID" value="OQS55115.1"/>
    <property type="molecule type" value="Genomic_DNA"/>
</dbReference>
<dbReference type="VEuPathDB" id="MicrosporidiaDB:EHP00_293"/>
<reference evidence="2 3" key="1">
    <citation type="journal article" date="2017" name="Environ. Microbiol.">
        <title>Decay of the glycolytic pathway and adaptation to intranuclear parasitism within Enterocytozoonidae microsporidia.</title>
        <authorList>
            <person name="Wiredu Boakye D."/>
            <person name="Jaroenlak P."/>
            <person name="Prachumwat A."/>
            <person name="Williams T.A."/>
            <person name="Bateman K.S."/>
            <person name="Itsathitphaisarn O."/>
            <person name="Sritunyalucksana K."/>
            <person name="Paszkiewicz K.H."/>
            <person name="Moore K.A."/>
            <person name="Stentiford G.D."/>
            <person name="Williams B.A."/>
        </authorList>
    </citation>
    <scope>NUCLEOTIDE SEQUENCE [LARGE SCALE GENOMIC DNA]</scope>
    <source>
        <strain evidence="2 3">TH1</strain>
    </source>
</reference>
<dbReference type="AlphaFoldDB" id="A0A1W0E779"/>
<organism evidence="2 3">
    <name type="scientific">Ecytonucleospora hepatopenaei</name>
    <dbReference type="NCBI Taxonomy" id="646526"/>
    <lineage>
        <taxon>Eukaryota</taxon>
        <taxon>Fungi</taxon>
        <taxon>Fungi incertae sedis</taxon>
        <taxon>Microsporidia</taxon>
        <taxon>Enterocytozoonidae</taxon>
        <taxon>Ecytonucleospora</taxon>
    </lineage>
</organism>
<evidence type="ECO:0000313" key="2">
    <source>
        <dbReference type="EMBL" id="OQS55115.1"/>
    </source>
</evidence>